<sequence>MFRFVRRYSKNPTLWNNAIMGNPEARARKLLRRAGTLRARELVTAGIARAQLTRLVEAGALIRLSRGVYALAERNSDDTDVGLQIIAERLPHPRLCLLSALRLHGLTTQAPFERWVSIGNNDRVPRIDWPPLRVVRMSATTLNVGLEECRVGRRLIYVSNVAKTVVDCFKFRNLVGLDVALEALRDALHSRATTPDALMEYARICRVARLMRPYLDALA</sequence>
<protein>
    <submittedName>
        <fullName evidence="2">Transcriptional regulator</fullName>
    </submittedName>
</protein>
<dbReference type="Pfam" id="PF13338">
    <property type="entry name" value="AbiEi_4"/>
    <property type="match status" value="1"/>
</dbReference>
<evidence type="ECO:0000313" key="3">
    <source>
        <dbReference type="Proteomes" id="UP000197904"/>
    </source>
</evidence>
<dbReference type="RefSeq" id="WP_080355557.1">
    <property type="nucleotide sequence ID" value="NZ_JBJMAE010000019.1"/>
</dbReference>
<feature type="domain" description="AbiEi antitoxin N-terminal" evidence="1">
    <location>
        <begin position="28"/>
        <end position="72"/>
    </location>
</feature>
<reference evidence="2 3" key="1">
    <citation type="submission" date="2017-06" db="EMBL/GenBank/DDBJ databases">
        <authorList>
            <person name="Kim H.J."/>
            <person name="Triplett B.A."/>
        </authorList>
    </citation>
    <scope>NUCLEOTIDE SEQUENCE [LARGE SCALE GENOMIC DNA]</scope>
    <source>
        <strain evidence="2 3">S18795</strain>
    </source>
</reference>
<comment type="caution">
    <text evidence="2">The sequence shown here is derived from an EMBL/GenBank/DDBJ whole genome shotgun (WGS) entry which is preliminary data.</text>
</comment>
<organism evidence="2 3">
    <name type="scientific">Stenotrophomonas pavanii</name>
    <dbReference type="NCBI Taxonomy" id="487698"/>
    <lineage>
        <taxon>Bacteria</taxon>
        <taxon>Pseudomonadati</taxon>
        <taxon>Pseudomonadota</taxon>
        <taxon>Gammaproteobacteria</taxon>
        <taxon>Lysobacterales</taxon>
        <taxon>Lysobacteraceae</taxon>
        <taxon>Stenotrophomonas</taxon>
    </lineage>
</organism>
<evidence type="ECO:0000313" key="2">
    <source>
        <dbReference type="EMBL" id="OWR34469.1"/>
    </source>
</evidence>
<dbReference type="EMBL" id="NIXP01000032">
    <property type="protein sequence ID" value="OWR34469.1"/>
    <property type="molecule type" value="Genomic_DNA"/>
</dbReference>
<proteinExistence type="predicted"/>
<dbReference type="Proteomes" id="UP000197904">
    <property type="component" value="Unassembled WGS sequence"/>
</dbReference>
<accession>A0A246L0Q2</accession>
<name>A0A246L0Q2_9GAMM</name>
<gene>
    <name evidence="2" type="ORF">CEE55_06445</name>
</gene>
<dbReference type="InterPro" id="IPR025159">
    <property type="entry name" value="AbiEi_N"/>
</dbReference>
<dbReference type="AlphaFoldDB" id="A0A246L0Q2"/>
<evidence type="ECO:0000259" key="1">
    <source>
        <dbReference type="Pfam" id="PF13338"/>
    </source>
</evidence>